<evidence type="ECO:0000256" key="1">
    <source>
        <dbReference type="SAM" id="SignalP"/>
    </source>
</evidence>
<reference evidence="3" key="1">
    <citation type="submission" date="2016-08" db="EMBL/GenBank/DDBJ databases">
        <authorList>
            <person name="Varghese N."/>
            <person name="Submissions Spin"/>
        </authorList>
    </citation>
    <scope>NUCLEOTIDE SEQUENCE [LARGE SCALE GENOMIC DNA]</scope>
    <source>
        <strain evidence="3">HAMBI 2971</strain>
    </source>
</reference>
<evidence type="ECO:0000313" key="2">
    <source>
        <dbReference type="EMBL" id="SCB43360.1"/>
    </source>
</evidence>
<accession>A0A1C3WTT3</accession>
<name>A0A1C3WTT3_9HYPH</name>
<evidence type="ECO:0000313" key="3">
    <source>
        <dbReference type="Proteomes" id="UP000199435"/>
    </source>
</evidence>
<feature type="signal peptide" evidence="1">
    <location>
        <begin position="1"/>
        <end position="18"/>
    </location>
</feature>
<keyword evidence="3" id="KW-1185">Reference proteome</keyword>
<organism evidence="2 3">
    <name type="scientific">Rhizobium miluonense</name>
    <dbReference type="NCBI Taxonomy" id="411945"/>
    <lineage>
        <taxon>Bacteria</taxon>
        <taxon>Pseudomonadati</taxon>
        <taxon>Pseudomonadota</taxon>
        <taxon>Alphaproteobacteria</taxon>
        <taxon>Hyphomicrobiales</taxon>
        <taxon>Rhizobiaceae</taxon>
        <taxon>Rhizobium/Agrobacterium group</taxon>
        <taxon>Rhizobium</taxon>
    </lineage>
</organism>
<gene>
    <name evidence="2" type="ORF">GA0061102_10405</name>
</gene>
<dbReference type="AlphaFoldDB" id="A0A1C3WTT3"/>
<keyword evidence="1" id="KW-0732">Signal</keyword>
<dbReference type="RefSeq" id="WP_092854320.1">
    <property type="nucleotide sequence ID" value="NZ_FMAH01000040.1"/>
</dbReference>
<feature type="chain" id="PRO_5008685838" evidence="1">
    <location>
        <begin position="19"/>
        <end position="205"/>
    </location>
</feature>
<dbReference type="Proteomes" id="UP000199435">
    <property type="component" value="Unassembled WGS sequence"/>
</dbReference>
<dbReference type="EMBL" id="FMAH01000040">
    <property type="protein sequence ID" value="SCB43360.1"/>
    <property type="molecule type" value="Genomic_DNA"/>
</dbReference>
<proteinExistence type="predicted"/>
<protein>
    <submittedName>
        <fullName evidence="2">Uncharacterized protein</fullName>
    </submittedName>
</protein>
<dbReference type="OrthoDB" id="6629002at2"/>
<sequence length="205" mass="22240">MRVATCIAFSVLAFPALADDTFIVDKQPQGGDIRFWDVRIVSKIDNLRIDHVDVNRGCQHGGGVPLPVSLKFGESIFAGTYYCDPIEVVLDTPAGAQTAEFEPSGSSGLIAQKYNLPSALMLANGVADDNWSVVITSLNDSVTIKSVTVNRGNCRYTARLTMPELPNNESTLTYGERFAVGSFECNPLSVTVDTDKGLSEFSWDH</sequence>